<keyword evidence="2 5" id="KW-0812">Transmembrane</keyword>
<keyword evidence="8" id="KW-1185">Reference proteome</keyword>
<feature type="transmembrane region" description="Helical" evidence="5">
    <location>
        <begin position="173"/>
        <end position="202"/>
    </location>
</feature>
<dbReference type="OrthoDB" id="5189995at2"/>
<evidence type="ECO:0000313" key="7">
    <source>
        <dbReference type="EMBL" id="BBD76336.1"/>
    </source>
</evidence>
<keyword evidence="4 5" id="KW-0472">Membrane</keyword>
<name>A0A2Z6DV70_HYDTE</name>
<evidence type="ECO:0000256" key="6">
    <source>
        <dbReference type="SAM" id="MobiDB-lite"/>
    </source>
</evidence>
<dbReference type="RefSeq" id="WP_119334189.1">
    <property type="nucleotide sequence ID" value="NZ_AP018558.1"/>
</dbReference>
<comment type="similarity">
    <text evidence="5">Belongs to the 4-toluene sulfonate uptake permease (TSUP) (TC 2.A.102) family.</text>
</comment>
<evidence type="ECO:0000256" key="1">
    <source>
        <dbReference type="ARBA" id="ARBA00004141"/>
    </source>
</evidence>
<feature type="transmembrane region" description="Helical" evidence="5">
    <location>
        <begin position="237"/>
        <end position="258"/>
    </location>
</feature>
<dbReference type="InterPro" id="IPR051598">
    <property type="entry name" value="TSUP/Inactive_protease-like"/>
</dbReference>
<keyword evidence="5" id="KW-1003">Cell membrane</keyword>
<dbReference type="PANTHER" id="PTHR43701">
    <property type="entry name" value="MEMBRANE TRANSPORTER PROTEIN MJ0441-RELATED"/>
    <property type="match status" value="1"/>
</dbReference>
<organism evidence="7 8">
    <name type="scientific">Hydrogenophilus thermoluteolus</name>
    <name type="common">Pseudomonas hydrogenothermophila</name>
    <dbReference type="NCBI Taxonomy" id="297"/>
    <lineage>
        <taxon>Bacteria</taxon>
        <taxon>Pseudomonadati</taxon>
        <taxon>Pseudomonadota</taxon>
        <taxon>Hydrogenophilia</taxon>
        <taxon>Hydrogenophilales</taxon>
        <taxon>Hydrogenophilaceae</taxon>
        <taxon>Hydrogenophilus</taxon>
    </lineage>
</organism>
<proteinExistence type="inferred from homology"/>
<feature type="transmembrane region" description="Helical" evidence="5">
    <location>
        <begin position="71"/>
        <end position="91"/>
    </location>
</feature>
<dbReference type="Pfam" id="PF01925">
    <property type="entry name" value="TauE"/>
    <property type="match status" value="1"/>
</dbReference>
<dbReference type="AlphaFoldDB" id="A0A2Z6DV70"/>
<evidence type="ECO:0000256" key="2">
    <source>
        <dbReference type="ARBA" id="ARBA00022692"/>
    </source>
</evidence>
<feature type="transmembrane region" description="Helical" evidence="5">
    <location>
        <begin position="103"/>
        <end position="124"/>
    </location>
</feature>
<accession>A0A2Z6DV70</accession>
<reference evidence="7 8" key="1">
    <citation type="submission" date="2018-04" db="EMBL/GenBank/DDBJ databases">
        <title>Complete genome sequence of Hydrogenophilus thermoluteolus TH-1.</title>
        <authorList>
            <person name="Arai H."/>
        </authorList>
    </citation>
    <scope>NUCLEOTIDE SEQUENCE [LARGE SCALE GENOMIC DNA]</scope>
    <source>
        <strain evidence="7 8">TH-1</strain>
    </source>
</reference>
<dbReference type="InterPro" id="IPR002781">
    <property type="entry name" value="TM_pro_TauE-like"/>
</dbReference>
<comment type="subcellular location">
    <subcellularLocation>
        <location evidence="5">Cell membrane</location>
        <topology evidence="5">Multi-pass membrane protein</topology>
    </subcellularLocation>
    <subcellularLocation>
        <location evidence="1">Membrane</location>
        <topology evidence="1">Multi-pass membrane protein</topology>
    </subcellularLocation>
</comment>
<feature type="transmembrane region" description="Helical" evidence="5">
    <location>
        <begin position="30"/>
        <end position="50"/>
    </location>
</feature>
<gene>
    <name evidence="7" type="ORF">HPTL_0066</name>
</gene>
<evidence type="ECO:0000256" key="5">
    <source>
        <dbReference type="RuleBase" id="RU363041"/>
    </source>
</evidence>
<dbReference type="Proteomes" id="UP000262004">
    <property type="component" value="Chromosome"/>
</dbReference>
<feature type="region of interest" description="Disordered" evidence="6">
    <location>
        <begin position="142"/>
        <end position="162"/>
    </location>
</feature>
<sequence length="284" mass="29068">MEWALVAGGALVGFIVGLTGVGGGSLMTPLLIYGFGVSPHLAVGTDLLFAAITKSGGALSFAKHRMVPWRIVVPLTVGGLAGVGVMLVFLKTVGPASEHVHRLMQHTLGVMLLLTAAATLYKVVKSGGVVTPSPSAALDNRATPAAAHGRVNSGSAAHTVRDREQPRWAAGPWLMGAVIGALVTLTSVGAGAVGMAILMVLYPHVPLPRLVAADVTYAVPLTLAAGLGHAALGTVDWAMLGWLLLGSLPGIWVGSHLVRVVPQRWVRSVLSLLLGGIGAKLLLA</sequence>
<dbReference type="PANTHER" id="PTHR43701:SF2">
    <property type="entry name" value="MEMBRANE TRANSPORTER PROTEIN YJNA-RELATED"/>
    <property type="match status" value="1"/>
</dbReference>
<keyword evidence="3 5" id="KW-1133">Transmembrane helix</keyword>
<dbReference type="EMBL" id="AP018558">
    <property type="protein sequence ID" value="BBD76336.1"/>
    <property type="molecule type" value="Genomic_DNA"/>
</dbReference>
<dbReference type="GO" id="GO:0005886">
    <property type="term" value="C:plasma membrane"/>
    <property type="evidence" value="ECO:0007669"/>
    <property type="project" value="UniProtKB-SubCell"/>
</dbReference>
<evidence type="ECO:0000256" key="3">
    <source>
        <dbReference type="ARBA" id="ARBA00022989"/>
    </source>
</evidence>
<evidence type="ECO:0000313" key="8">
    <source>
        <dbReference type="Proteomes" id="UP000262004"/>
    </source>
</evidence>
<protein>
    <recommendedName>
        <fullName evidence="5">Probable membrane transporter protein</fullName>
    </recommendedName>
</protein>
<dbReference type="KEGG" id="htl:HPTL_0066"/>
<evidence type="ECO:0000256" key="4">
    <source>
        <dbReference type="ARBA" id="ARBA00023136"/>
    </source>
</evidence>